<reference evidence="2" key="2">
    <citation type="submission" date="2012-12" db="EMBL/GenBank/DDBJ databases">
        <authorList>
            <person name="Gao Y.W."/>
            <person name="Fan S.T."/>
            <person name="Sun H.T."/>
            <person name="Wang Z."/>
            <person name="Gao X.L."/>
            <person name="Li Y.G."/>
            <person name="Wang T.C."/>
            <person name="Zhang K."/>
            <person name="Xu W.W."/>
            <person name="Yu Z.J."/>
            <person name="Xia X.Z."/>
        </authorList>
    </citation>
    <scope>NUCLEOTIDE SEQUENCE</scope>
    <source>
        <strain evidence="2">FR3</strain>
    </source>
</reference>
<protein>
    <submittedName>
        <fullName evidence="2">Bm9839</fullName>
    </submittedName>
</protein>
<accession>A0A0J9YAB3</accession>
<sequence length="346" mass="39296">MTFAVKTKRVEHDEWAPIRFLRKRHNLNDRAGNLILLENLILPGIMASMEDIKIVFEYLKREPEMYRILQRFVSETLQFERSLIEGMMEAGRRLEELVGQNAHEVMEENPVPQEPEFDEEEAERTPLPESSEEAENWPCEAEWTPLPYDEEEEENEPEAPVAPMEASGIVEPVESVRELVLRTRTIRIPVLATQEEMAAAVPEEFHPADLGDLPEQLRMELQVPQAEPYTVTQEEGNKIGFCARCGHNLLLPPGYTAAQRTAAVELHALDWCPRACAAVIGERQIVFAASITEISMNSRELVLSSILDSVNKILLTLGMVSSISRAKKLSVSLYCISVPSYKFYQF</sequence>
<dbReference type="AlphaFoldDB" id="A0A0J9YAB3"/>
<evidence type="ECO:0000256" key="1">
    <source>
        <dbReference type="SAM" id="MobiDB-lite"/>
    </source>
</evidence>
<feature type="region of interest" description="Disordered" evidence="1">
    <location>
        <begin position="107"/>
        <end position="138"/>
    </location>
</feature>
<evidence type="ECO:0000313" key="2">
    <source>
        <dbReference type="EMBL" id="CDQ05043.1"/>
    </source>
</evidence>
<reference evidence="2" key="1">
    <citation type="journal article" date="2007" name="Science">
        <title>Draft genome of the filarial nematode parasite Brugia malayi.</title>
        <authorList>
            <person name="Ghedin E."/>
            <person name="Wang S."/>
            <person name="Spiro D."/>
            <person name="Caler E."/>
            <person name="Zhao Q."/>
            <person name="Crabtree J."/>
            <person name="Allen J.E."/>
            <person name="Delcher A.L."/>
            <person name="Guiliano D.B."/>
            <person name="Miranda-Saavedra D."/>
            <person name="Angiuoli S.V."/>
            <person name="Creasy T."/>
            <person name="Amedeo P."/>
            <person name="Haas B."/>
            <person name="El-Sayed N.M."/>
            <person name="Wortman J.R."/>
            <person name="Feldblyum T."/>
            <person name="Tallon L."/>
            <person name="Schatz M."/>
            <person name="Shumway M."/>
            <person name="Koo H."/>
            <person name="Salzberg S.L."/>
            <person name="Schobel S."/>
            <person name="Pertea M."/>
            <person name="Pop M."/>
            <person name="White O."/>
            <person name="Barton G.J."/>
            <person name="Carlow C.K."/>
            <person name="Crawford M.J."/>
            <person name="Daub J."/>
            <person name="Dimmic M.W."/>
            <person name="Estes C.F."/>
            <person name="Foster J.M."/>
            <person name="Ganatra M."/>
            <person name="Gregory W.F."/>
            <person name="Johnson N.M."/>
            <person name="Jin J."/>
            <person name="Komuniecki R."/>
            <person name="Korf I."/>
            <person name="Kumar S."/>
            <person name="Laney S."/>
            <person name="Li B.W."/>
            <person name="Li W."/>
            <person name="Lindblom T.H."/>
            <person name="Lustigman S."/>
            <person name="Ma D."/>
            <person name="Maina C.V."/>
            <person name="Martin D.M."/>
            <person name="McCarter J.P."/>
            <person name="McReynolds L."/>
            <person name="Mitreva M."/>
            <person name="Nutman T.B."/>
            <person name="Parkinson J."/>
            <person name="Peregrin-Alvarez J.M."/>
            <person name="Poole C."/>
            <person name="Ren Q."/>
            <person name="Saunders L."/>
            <person name="Sluder A.E."/>
            <person name="Smith K."/>
            <person name="Stanke M."/>
            <person name="Unnasch T.R."/>
            <person name="Ware J."/>
            <person name="Wei A.D."/>
            <person name="Weil G."/>
            <person name="Williams D.J."/>
            <person name="Zhang Y."/>
            <person name="Williams S.A."/>
            <person name="Fraser-Liggett C."/>
            <person name="Slatko B."/>
            <person name="Blaxter M.L."/>
            <person name="Scott A.L."/>
        </authorList>
    </citation>
    <scope>NUCLEOTIDE SEQUENCE</scope>
    <source>
        <strain evidence="2">FR3</strain>
    </source>
</reference>
<organism evidence="2">
    <name type="scientific">Brugia malayi</name>
    <name type="common">Filarial nematode worm</name>
    <dbReference type="NCBI Taxonomy" id="6279"/>
    <lineage>
        <taxon>Eukaryota</taxon>
        <taxon>Metazoa</taxon>
        <taxon>Ecdysozoa</taxon>
        <taxon>Nematoda</taxon>
        <taxon>Chromadorea</taxon>
        <taxon>Rhabditida</taxon>
        <taxon>Spirurina</taxon>
        <taxon>Spiruromorpha</taxon>
        <taxon>Filarioidea</taxon>
        <taxon>Onchocercidae</taxon>
        <taxon>Brugia</taxon>
    </lineage>
</organism>
<dbReference type="EMBL" id="LN856945">
    <property type="protein sequence ID" value="CDQ05043.1"/>
    <property type="molecule type" value="Genomic_DNA"/>
</dbReference>
<name>A0A0J9YAB3_BRUMA</name>
<dbReference type="OMA" id="DEWAPIR"/>
<gene>
    <name evidence="2" type="primary">Bm9839</name>
    <name evidence="2" type="ORF">BM_Bm9839</name>
</gene>
<proteinExistence type="predicted"/>